<feature type="domain" description="VWFA" evidence="5">
    <location>
        <begin position="436"/>
        <end position="573"/>
    </location>
</feature>
<dbReference type="PANTHER" id="PTHR32039">
    <property type="entry name" value="MAGNESIUM-CHELATASE SUBUNIT CHLI"/>
    <property type="match status" value="1"/>
</dbReference>
<reference evidence="6 7" key="1">
    <citation type="journal article" date="2011" name="J. Bacteriol.">
        <title>Complete genome sequence of Metallosphaera cuprina, a metal sulfide-oxidizing archaeon from a hot spring.</title>
        <authorList>
            <person name="Liu L.J."/>
            <person name="You X.Y."/>
            <person name="Zheng H."/>
            <person name="Wang S."/>
            <person name="Jiang C.Y."/>
            <person name="Liu S.J."/>
        </authorList>
    </citation>
    <scope>NUCLEOTIDE SEQUENCE [LARGE SCALE GENOMIC DNA]</scope>
    <source>
        <strain evidence="6 7">Ar-4</strain>
    </source>
</reference>
<dbReference type="Gene3D" id="3.40.50.410">
    <property type="entry name" value="von Willebrand factor, type A domain"/>
    <property type="match status" value="1"/>
</dbReference>
<dbReference type="OrthoDB" id="25914at2157"/>
<dbReference type="eggNOG" id="arCOG06472">
    <property type="taxonomic scope" value="Archaea"/>
</dbReference>
<keyword evidence="3" id="KW-0067">ATP-binding</keyword>
<feature type="region of interest" description="Disordered" evidence="4">
    <location>
        <begin position="323"/>
        <end position="377"/>
    </location>
</feature>
<dbReference type="Pfam" id="PF17863">
    <property type="entry name" value="AAA_lid_2"/>
    <property type="match status" value="1"/>
</dbReference>
<dbReference type="Pfam" id="PF13519">
    <property type="entry name" value="VWA_2"/>
    <property type="match status" value="1"/>
</dbReference>
<feature type="compositionally biased region" description="Polar residues" evidence="4">
    <location>
        <begin position="337"/>
        <end position="347"/>
    </location>
</feature>
<dbReference type="PROSITE" id="PS50234">
    <property type="entry name" value="VWFA"/>
    <property type="match status" value="1"/>
</dbReference>
<evidence type="ECO:0000256" key="1">
    <source>
        <dbReference type="ARBA" id="ARBA00005799"/>
    </source>
</evidence>
<dbReference type="HOGENOM" id="CLU_016684_6_2_2"/>
<dbReference type="SUPFAM" id="SSF52540">
    <property type="entry name" value="P-loop containing nucleoside triphosphate hydrolases"/>
    <property type="match status" value="1"/>
</dbReference>
<keyword evidence="2" id="KW-0547">Nucleotide-binding</keyword>
<keyword evidence="7" id="KW-1185">Reference proteome</keyword>
<evidence type="ECO:0000259" key="5">
    <source>
        <dbReference type="PROSITE" id="PS50234"/>
    </source>
</evidence>
<dbReference type="GeneID" id="10492396"/>
<evidence type="ECO:0000256" key="2">
    <source>
        <dbReference type="ARBA" id="ARBA00022741"/>
    </source>
</evidence>
<gene>
    <name evidence="6" type="ordered locus">Mcup_0201</name>
</gene>
<dbReference type="eggNOG" id="arCOG00438">
    <property type="taxonomic scope" value="Archaea"/>
</dbReference>
<dbReference type="Gene3D" id="1.10.8.80">
    <property type="entry name" value="Magnesium chelatase subunit I, C-Terminal domain"/>
    <property type="match status" value="1"/>
</dbReference>
<dbReference type="PATRIC" id="fig|1006006.8.peg.202"/>
<dbReference type="InterPro" id="IPR027417">
    <property type="entry name" value="P-loop_NTPase"/>
</dbReference>
<dbReference type="CDD" id="cd00009">
    <property type="entry name" value="AAA"/>
    <property type="match status" value="1"/>
</dbReference>
<dbReference type="KEGG" id="mcn:Mcup_0201"/>
<dbReference type="EMBL" id="CP002656">
    <property type="protein sequence ID" value="AEB94310.1"/>
    <property type="molecule type" value="Genomic_DNA"/>
</dbReference>
<dbReference type="InterPro" id="IPR045006">
    <property type="entry name" value="CHLI-like"/>
</dbReference>
<dbReference type="SMART" id="SM00382">
    <property type="entry name" value="AAA"/>
    <property type="match status" value="1"/>
</dbReference>
<dbReference type="PANTHER" id="PTHR32039:SF9">
    <property type="entry name" value="MAGNESIUM-CHELATASE SUBUNIT CHLI-2, CHLOROPLASTIC"/>
    <property type="match status" value="1"/>
</dbReference>
<organism evidence="6 7">
    <name type="scientific">Metallosphaera cuprina (strain Ar-4)</name>
    <dbReference type="NCBI Taxonomy" id="1006006"/>
    <lineage>
        <taxon>Archaea</taxon>
        <taxon>Thermoproteota</taxon>
        <taxon>Thermoprotei</taxon>
        <taxon>Sulfolobales</taxon>
        <taxon>Sulfolobaceae</taxon>
        <taxon>Metallosphaera</taxon>
    </lineage>
</organism>
<comment type="similarity">
    <text evidence="1">Belongs to the Mg-chelatase subunits D/I family.</text>
</comment>
<sequence>MRRTFPFSAIVGQEKLKRALLIVAVDSTIAGVLIKGPKGVAKSTAVRALANLLPEIEVVADCPFSCDPDNKEKMCSSCRSRIESGEKLPRLKRKKKIVDLPVSATLDRVVGTLDIKKILKEGERGLEPGLLAQANRGILYIDEVNLLPDDVVNAILDAASSKYNVVEREGVSIVHPADFILIGTMNPEEGELRPQLLDRFAISVEAEAPKTPEELIEISNRVEEFERTQEKFLKAYEEEEEKLKKKIYDATLILPRVTISEAHLKYIADTILTFSASTRAMIYAVKVAKALASLDGRVEVNERDVKDALELVLSHRVPNFDRSSLPNVSKNERSDTSESPTFQGNTQWKEELSNRVSKERDETEPNHSEISIPKSKVKGTGFGKGGLFDSILGKYRGEGLHLDLYASLINMALHKRSWLEPQDLSIKGVESTGALPILLLLDSSKSMEFSKRISLAKSILKGLLIKAYQIRSKVGLVTFSGFSSEYVVPITKNFKKVESSIEAVRPSGKTPISSALALAIQIINRETRSRRGVLPIVFLISDGKANVGLRNNIANELSELSSKLGKISKVIVIDTSMPHQPSFNNLISSKANGILIRANNFITDLHI</sequence>
<dbReference type="InterPro" id="IPR036465">
    <property type="entry name" value="vWFA_dom_sf"/>
</dbReference>
<name>F4FYS1_METCR</name>
<dbReference type="SUPFAM" id="SSF53300">
    <property type="entry name" value="vWA-like"/>
    <property type="match status" value="1"/>
</dbReference>
<dbReference type="GO" id="GO:0005524">
    <property type="term" value="F:ATP binding"/>
    <property type="evidence" value="ECO:0007669"/>
    <property type="project" value="UniProtKB-KW"/>
</dbReference>
<evidence type="ECO:0000256" key="4">
    <source>
        <dbReference type="SAM" id="MobiDB-lite"/>
    </source>
</evidence>
<dbReference type="InterPro" id="IPR041628">
    <property type="entry name" value="ChlI/MoxR_AAA_lid"/>
</dbReference>
<dbReference type="InterPro" id="IPR000523">
    <property type="entry name" value="Mg_chelatse_chII-like_cat_dom"/>
</dbReference>
<dbReference type="InterPro" id="IPR003593">
    <property type="entry name" value="AAA+_ATPase"/>
</dbReference>
<evidence type="ECO:0000313" key="6">
    <source>
        <dbReference type="EMBL" id="AEB94310.1"/>
    </source>
</evidence>
<dbReference type="RefSeq" id="WP_013736810.1">
    <property type="nucleotide sequence ID" value="NC_015435.1"/>
</dbReference>
<dbReference type="AlphaFoldDB" id="F4FYS1"/>
<accession>F4FYS1</accession>
<evidence type="ECO:0000256" key="3">
    <source>
        <dbReference type="ARBA" id="ARBA00022840"/>
    </source>
</evidence>
<dbReference type="Proteomes" id="UP000007812">
    <property type="component" value="Chromosome"/>
</dbReference>
<proteinExistence type="inferred from homology"/>
<dbReference type="Gene3D" id="3.40.50.300">
    <property type="entry name" value="P-loop containing nucleotide triphosphate hydrolases"/>
    <property type="match status" value="1"/>
</dbReference>
<dbReference type="STRING" id="1006006.Mcup_0201"/>
<dbReference type="Pfam" id="PF01078">
    <property type="entry name" value="Mg_chelatase"/>
    <property type="match status" value="1"/>
</dbReference>
<dbReference type="SMART" id="SM00327">
    <property type="entry name" value="VWA"/>
    <property type="match status" value="1"/>
</dbReference>
<feature type="compositionally biased region" description="Basic and acidic residues" evidence="4">
    <location>
        <begin position="348"/>
        <end position="367"/>
    </location>
</feature>
<dbReference type="InterPro" id="IPR002035">
    <property type="entry name" value="VWF_A"/>
</dbReference>
<evidence type="ECO:0000313" key="7">
    <source>
        <dbReference type="Proteomes" id="UP000007812"/>
    </source>
</evidence>
<protein>
    <submittedName>
        <fullName evidence="6">Protoporphyrin IX magnesium-chelatase</fullName>
    </submittedName>
</protein>